<keyword evidence="3" id="KW-1185">Reference proteome</keyword>
<feature type="signal peptide" evidence="1">
    <location>
        <begin position="1"/>
        <end position="23"/>
    </location>
</feature>
<keyword evidence="1" id="KW-0732">Signal</keyword>
<dbReference type="RefSeq" id="WP_311686530.1">
    <property type="nucleotide sequence ID" value="NZ_JAVRHM010000021.1"/>
</dbReference>
<sequence>MKIGYKNIILILLLFLGGHNLSAQDDTWTPKTKEILKQRKTRLSYMYEFIALSIVKKQLNKNFSTQSQKGLDNIHSHKDENYFQDNQYIVSLSKVPPFIAESPFLKNILENHQYILSISSETQNDLEDNEVYITPEQLQFYTNAFEGLLTHLEKDIDELNMVVIENEMNLKDDERLNRLMAISEESNQKRKYASMLSRRSTIGILSRINTDKESQIQNSEINYEN</sequence>
<accession>A0ABU3E5G7</accession>
<dbReference type="Proteomes" id="UP001261624">
    <property type="component" value="Unassembled WGS sequence"/>
</dbReference>
<name>A0ABU3E5G7_9FLAO</name>
<organism evidence="2 3">
    <name type="scientific">Autumnicola patrickiae</name>
    <dbReference type="NCBI Taxonomy" id="3075591"/>
    <lineage>
        <taxon>Bacteria</taxon>
        <taxon>Pseudomonadati</taxon>
        <taxon>Bacteroidota</taxon>
        <taxon>Flavobacteriia</taxon>
        <taxon>Flavobacteriales</taxon>
        <taxon>Flavobacteriaceae</taxon>
        <taxon>Autumnicola</taxon>
    </lineage>
</organism>
<comment type="caution">
    <text evidence="2">The sequence shown here is derived from an EMBL/GenBank/DDBJ whole genome shotgun (WGS) entry which is preliminary data.</text>
</comment>
<feature type="chain" id="PRO_5046667842" evidence="1">
    <location>
        <begin position="24"/>
        <end position="225"/>
    </location>
</feature>
<proteinExistence type="predicted"/>
<reference evidence="2 3" key="1">
    <citation type="submission" date="2023-09" db="EMBL/GenBank/DDBJ databases">
        <authorList>
            <person name="Rey-Velasco X."/>
        </authorList>
    </citation>
    <scope>NUCLEOTIDE SEQUENCE [LARGE SCALE GENOMIC DNA]</scope>
    <source>
        <strain evidence="2 3">F188</strain>
    </source>
</reference>
<evidence type="ECO:0000313" key="3">
    <source>
        <dbReference type="Proteomes" id="UP001261624"/>
    </source>
</evidence>
<protein>
    <submittedName>
        <fullName evidence="2">Uncharacterized protein</fullName>
    </submittedName>
</protein>
<gene>
    <name evidence="2" type="ORF">RM549_15655</name>
</gene>
<evidence type="ECO:0000256" key="1">
    <source>
        <dbReference type="SAM" id="SignalP"/>
    </source>
</evidence>
<evidence type="ECO:0000313" key="2">
    <source>
        <dbReference type="EMBL" id="MDT0691231.1"/>
    </source>
</evidence>
<dbReference type="EMBL" id="JAVRHM010000021">
    <property type="protein sequence ID" value="MDT0691231.1"/>
    <property type="molecule type" value="Genomic_DNA"/>
</dbReference>